<organism evidence="1 2">
    <name type="scientific">Winogradskyella immobilis</name>
    <dbReference type="NCBI Taxonomy" id="2816852"/>
    <lineage>
        <taxon>Bacteria</taxon>
        <taxon>Pseudomonadati</taxon>
        <taxon>Bacteroidota</taxon>
        <taxon>Flavobacteriia</taxon>
        <taxon>Flavobacteriales</taxon>
        <taxon>Flavobacteriaceae</taxon>
        <taxon>Winogradskyella</taxon>
    </lineage>
</organism>
<dbReference type="Pfam" id="PF14255">
    <property type="entry name" value="Zn_ribbon_21"/>
    <property type="match status" value="1"/>
</dbReference>
<gene>
    <name evidence="1" type="ORF">J1C55_05390</name>
</gene>
<reference evidence="2" key="1">
    <citation type="submission" date="2021-03" db="EMBL/GenBank/DDBJ databases">
        <title>Genome of Cognatishimia sp. F0-27.</title>
        <authorList>
            <person name="Ping X."/>
        </authorList>
    </citation>
    <scope>NUCLEOTIDE SEQUENCE [LARGE SCALE GENOMIC DNA]</scope>
    <source>
        <strain evidence="2">E313</strain>
    </source>
</reference>
<evidence type="ECO:0000313" key="2">
    <source>
        <dbReference type="Proteomes" id="UP000778797"/>
    </source>
</evidence>
<dbReference type="Proteomes" id="UP000778797">
    <property type="component" value="Unassembled WGS sequence"/>
</dbReference>
<dbReference type="EMBL" id="JAFMPT010000005">
    <property type="protein sequence ID" value="MCC1484018.1"/>
    <property type="molecule type" value="Genomic_DNA"/>
</dbReference>
<dbReference type="RefSeq" id="WP_227476467.1">
    <property type="nucleotide sequence ID" value="NZ_JAFMPT010000005.1"/>
</dbReference>
<sequence>MHEHFFQCPHCRETISMLIDVSQPDQNYIEDCEICCNPLQIIVVINGGKIENFTVNNIEQYFFK</sequence>
<dbReference type="InterPro" id="IPR025990">
    <property type="entry name" value="zinc_ribbon_bacterial"/>
</dbReference>
<name>A0ABS8ELI3_9FLAO</name>
<evidence type="ECO:0000313" key="1">
    <source>
        <dbReference type="EMBL" id="MCC1484018.1"/>
    </source>
</evidence>
<reference evidence="2" key="2">
    <citation type="submission" date="2023-07" db="EMBL/GenBank/DDBJ databases">
        <title>Genome of Winogradskyella sp. E313.</title>
        <authorList>
            <person name="Zhou Y."/>
        </authorList>
    </citation>
    <scope>NUCLEOTIDE SEQUENCE [LARGE SCALE GENOMIC DNA]</scope>
    <source>
        <strain evidence="2">E313</strain>
    </source>
</reference>
<proteinExistence type="predicted"/>
<keyword evidence="2" id="KW-1185">Reference proteome</keyword>
<accession>A0ABS8ELI3</accession>
<comment type="caution">
    <text evidence="1">The sequence shown here is derived from an EMBL/GenBank/DDBJ whole genome shotgun (WGS) entry which is preliminary data.</text>
</comment>
<protein>
    <submittedName>
        <fullName evidence="1">CPXCG motif-containing cysteine-rich protein</fullName>
    </submittedName>
</protein>